<proteinExistence type="predicted"/>
<organism evidence="1">
    <name type="scientific">viral metagenome</name>
    <dbReference type="NCBI Taxonomy" id="1070528"/>
    <lineage>
        <taxon>unclassified sequences</taxon>
        <taxon>metagenomes</taxon>
        <taxon>organismal metagenomes</taxon>
    </lineage>
</organism>
<accession>A0A6H1ZIG6</accession>
<evidence type="ECO:0000313" key="1">
    <source>
        <dbReference type="EMBL" id="QJA47716.1"/>
    </source>
</evidence>
<sequence length="65" mass="7674">MITETWWDRVLAREAGEQQKSTDIPNLELKTRAQVHRINASTLLVQLNRYKMKIDLNDNTFTIED</sequence>
<protein>
    <submittedName>
        <fullName evidence="1">Uncharacterized protein</fullName>
    </submittedName>
</protein>
<gene>
    <name evidence="1" type="ORF">TM448A00732_0006</name>
    <name evidence="2" type="ORF">TM448B00314_0006</name>
</gene>
<dbReference type="EMBL" id="MT144054">
    <property type="protein sequence ID" value="QJA47716.1"/>
    <property type="molecule type" value="Genomic_DNA"/>
</dbReference>
<name>A0A6H1ZIG6_9ZZZZ</name>
<reference evidence="1" key="1">
    <citation type="submission" date="2020-03" db="EMBL/GenBank/DDBJ databases">
        <title>The deep terrestrial virosphere.</title>
        <authorList>
            <person name="Holmfeldt K."/>
            <person name="Nilsson E."/>
            <person name="Simone D."/>
            <person name="Lopez-Fernandez M."/>
            <person name="Wu X."/>
            <person name="de Brujin I."/>
            <person name="Lundin D."/>
            <person name="Andersson A."/>
            <person name="Bertilsson S."/>
            <person name="Dopson M."/>
        </authorList>
    </citation>
    <scope>NUCLEOTIDE SEQUENCE</scope>
    <source>
        <strain evidence="1">TM448A00732</strain>
        <strain evidence="2">TM448B00314</strain>
    </source>
</reference>
<dbReference type="AlphaFoldDB" id="A0A6H1ZIG6"/>
<evidence type="ECO:0000313" key="2">
    <source>
        <dbReference type="EMBL" id="QJH94946.1"/>
    </source>
</evidence>
<dbReference type="EMBL" id="MT144610">
    <property type="protein sequence ID" value="QJH94946.1"/>
    <property type="molecule type" value="Genomic_DNA"/>
</dbReference>